<name>A0AAF0PXG4_SOLVR</name>
<protein>
    <submittedName>
        <fullName evidence="2">Uncharacterized protein</fullName>
    </submittedName>
</protein>
<evidence type="ECO:0000256" key="1">
    <source>
        <dbReference type="SAM" id="Phobius"/>
    </source>
</evidence>
<feature type="transmembrane region" description="Helical" evidence="1">
    <location>
        <begin position="92"/>
        <end position="125"/>
    </location>
</feature>
<dbReference type="AlphaFoldDB" id="A0AAF0PXG4"/>
<keyword evidence="1" id="KW-1133">Transmembrane helix</keyword>
<organism evidence="2 3">
    <name type="scientific">Solanum verrucosum</name>
    <dbReference type="NCBI Taxonomy" id="315347"/>
    <lineage>
        <taxon>Eukaryota</taxon>
        <taxon>Viridiplantae</taxon>
        <taxon>Streptophyta</taxon>
        <taxon>Embryophyta</taxon>
        <taxon>Tracheophyta</taxon>
        <taxon>Spermatophyta</taxon>
        <taxon>Magnoliopsida</taxon>
        <taxon>eudicotyledons</taxon>
        <taxon>Gunneridae</taxon>
        <taxon>Pentapetalae</taxon>
        <taxon>asterids</taxon>
        <taxon>lamiids</taxon>
        <taxon>Solanales</taxon>
        <taxon>Solanaceae</taxon>
        <taxon>Solanoideae</taxon>
        <taxon>Solaneae</taxon>
        <taxon>Solanum</taxon>
    </lineage>
</organism>
<keyword evidence="3" id="KW-1185">Reference proteome</keyword>
<feature type="transmembrane region" description="Helical" evidence="1">
    <location>
        <begin position="67"/>
        <end position="85"/>
    </location>
</feature>
<gene>
    <name evidence="2" type="ORF">MTR67_006238</name>
</gene>
<evidence type="ECO:0000313" key="3">
    <source>
        <dbReference type="Proteomes" id="UP001234989"/>
    </source>
</evidence>
<dbReference type="Proteomes" id="UP001234989">
    <property type="component" value="Chromosome 1"/>
</dbReference>
<sequence>MAERSGAKSAESNQEVEDDFRLTVLVTQLNSLATLDFRLQRNMELGHALCVAWLGNVAMIQPLPDFGIFNFLLVNACLGFAVNVFNLGVKAWLVYAACLGFAVNVFNLGVKAWLVYAACLLLYFFQWK</sequence>
<reference evidence="2" key="1">
    <citation type="submission" date="2023-08" db="EMBL/GenBank/DDBJ databases">
        <title>A de novo genome assembly of Solanum verrucosum Schlechtendal, a Mexican diploid species geographically isolated from the other diploid A-genome species in potato relatives.</title>
        <authorList>
            <person name="Hosaka K."/>
        </authorList>
    </citation>
    <scope>NUCLEOTIDE SEQUENCE</scope>
    <source>
        <tissue evidence="2">Young leaves</tissue>
    </source>
</reference>
<evidence type="ECO:0000313" key="2">
    <source>
        <dbReference type="EMBL" id="WMV12853.1"/>
    </source>
</evidence>
<accession>A0AAF0PXG4</accession>
<proteinExistence type="predicted"/>
<dbReference type="EMBL" id="CP133612">
    <property type="protein sequence ID" value="WMV12853.1"/>
    <property type="molecule type" value="Genomic_DNA"/>
</dbReference>
<keyword evidence="1" id="KW-0812">Transmembrane</keyword>
<keyword evidence="1" id="KW-0472">Membrane</keyword>